<sequence>MEKEFIVGATGTTATVDALGAAGIADHPFFGPLDRRPAHHRGPHRLSHHGWLNFAGRLERREEVASVLTAVATGDRVLDVGGGTGELTRAVAARAVHCVTVEPHAHRVEALQTSVDTSGGAPDAPGAPDGAEIEVLPGYAEELPLPDAAFDAVLACWVLPYADDPDRAVRELARVCDRDTPGSRVVLIGGAPDNELVSLLNEVCVPIAGEPHDHQGYLLENAARTLSELGFSAISLHRTEAALHFPESDPEERITAAAALLTDFWYEEHPRADEMRVALRPALRRHFARRPYAIGDQGIVLVAVCGSRN</sequence>
<keyword evidence="2" id="KW-0808">Transferase</keyword>
<accession>A0ABX1BWJ0</accession>
<dbReference type="InterPro" id="IPR029063">
    <property type="entry name" value="SAM-dependent_MTases_sf"/>
</dbReference>
<proteinExistence type="predicted"/>
<evidence type="ECO:0000313" key="2">
    <source>
        <dbReference type="EMBL" id="NJQ02016.1"/>
    </source>
</evidence>
<dbReference type="CDD" id="cd02440">
    <property type="entry name" value="AdoMet_MTases"/>
    <property type="match status" value="1"/>
</dbReference>
<gene>
    <name evidence="2" type="ORF">HCK00_16105</name>
</gene>
<reference evidence="2 3" key="1">
    <citation type="submission" date="2020-03" db="EMBL/GenBank/DDBJ databases">
        <title>WGS of actinomycetes isolated from Thailand.</title>
        <authorList>
            <person name="Thawai C."/>
        </authorList>
    </citation>
    <scope>NUCLEOTIDE SEQUENCE [LARGE SCALE GENOMIC DNA]</scope>
    <source>
        <strain evidence="2 3">PLAI 1-29</strain>
    </source>
</reference>
<protein>
    <submittedName>
        <fullName evidence="2">Class I SAM-dependent methyltransferase</fullName>
    </submittedName>
</protein>
<dbReference type="GO" id="GO:0032259">
    <property type="term" value="P:methylation"/>
    <property type="evidence" value="ECO:0007669"/>
    <property type="project" value="UniProtKB-KW"/>
</dbReference>
<organism evidence="2 3">
    <name type="scientific">Streptomyces zingiberis</name>
    <dbReference type="NCBI Taxonomy" id="2053010"/>
    <lineage>
        <taxon>Bacteria</taxon>
        <taxon>Bacillati</taxon>
        <taxon>Actinomycetota</taxon>
        <taxon>Actinomycetes</taxon>
        <taxon>Kitasatosporales</taxon>
        <taxon>Streptomycetaceae</taxon>
        <taxon>Streptomyces</taxon>
    </lineage>
</organism>
<dbReference type="GO" id="GO:0008168">
    <property type="term" value="F:methyltransferase activity"/>
    <property type="evidence" value="ECO:0007669"/>
    <property type="project" value="UniProtKB-KW"/>
</dbReference>
<keyword evidence="2" id="KW-0489">Methyltransferase</keyword>
<feature type="domain" description="Methyltransferase type 11" evidence="1">
    <location>
        <begin position="78"/>
        <end position="177"/>
    </location>
</feature>
<comment type="caution">
    <text evidence="2">The sequence shown here is derived from an EMBL/GenBank/DDBJ whole genome shotgun (WGS) entry which is preliminary data.</text>
</comment>
<dbReference type="Proteomes" id="UP000695264">
    <property type="component" value="Unassembled WGS sequence"/>
</dbReference>
<dbReference type="InterPro" id="IPR013216">
    <property type="entry name" value="Methyltransf_11"/>
</dbReference>
<dbReference type="SUPFAM" id="SSF53335">
    <property type="entry name" value="S-adenosyl-L-methionine-dependent methyltransferases"/>
    <property type="match status" value="1"/>
</dbReference>
<dbReference type="Gene3D" id="3.40.50.150">
    <property type="entry name" value="Vaccinia Virus protein VP39"/>
    <property type="match status" value="1"/>
</dbReference>
<name>A0ABX1BWJ0_9ACTN</name>
<dbReference type="EMBL" id="JAATEN010000011">
    <property type="protein sequence ID" value="NJQ02016.1"/>
    <property type="molecule type" value="Genomic_DNA"/>
</dbReference>
<dbReference type="PANTHER" id="PTHR42912">
    <property type="entry name" value="METHYLTRANSFERASE"/>
    <property type="match status" value="1"/>
</dbReference>
<dbReference type="Pfam" id="PF08241">
    <property type="entry name" value="Methyltransf_11"/>
    <property type="match status" value="1"/>
</dbReference>
<evidence type="ECO:0000313" key="3">
    <source>
        <dbReference type="Proteomes" id="UP000695264"/>
    </source>
</evidence>
<evidence type="ECO:0000259" key="1">
    <source>
        <dbReference type="Pfam" id="PF08241"/>
    </source>
</evidence>
<keyword evidence="3" id="KW-1185">Reference proteome</keyword>
<dbReference type="InterPro" id="IPR050508">
    <property type="entry name" value="Methyltransf_Superfamily"/>
</dbReference>